<feature type="region of interest" description="Disordered" evidence="1">
    <location>
        <begin position="421"/>
        <end position="448"/>
    </location>
</feature>
<protein>
    <submittedName>
        <fullName evidence="2">Uncharacterized protein</fullName>
    </submittedName>
</protein>
<reference evidence="2 3" key="1">
    <citation type="journal article" date="2020" name="ISME J.">
        <title>Comparative genomics reveals insights into cyanobacterial evolution and habitat adaptation.</title>
        <authorList>
            <person name="Chen M.Y."/>
            <person name="Teng W.K."/>
            <person name="Zhao L."/>
            <person name="Hu C.X."/>
            <person name="Zhou Y.K."/>
            <person name="Han B.P."/>
            <person name="Song L.R."/>
            <person name="Shu W.S."/>
        </authorList>
    </citation>
    <scope>NUCLEOTIDE SEQUENCE [LARGE SCALE GENOMIC DNA]</scope>
    <source>
        <strain evidence="2 3">FACHB-288</strain>
    </source>
</reference>
<feature type="compositionally biased region" description="Polar residues" evidence="1">
    <location>
        <begin position="171"/>
        <end position="180"/>
    </location>
</feature>
<dbReference type="Proteomes" id="UP000658514">
    <property type="component" value="Unassembled WGS sequence"/>
</dbReference>
<organism evidence="2 3">
    <name type="scientific">Calothrix parietina FACHB-288</name>
    <dbReference type="NCBI Taxonomy" id="2692896"/>
    <lineage>
        <taxon>Bacteria</taxon>
        <taxon>Bacillati</taxon>
        <taxon>Cyanobacteriota</taxon>
        <taxon>Cyanophyceae</taxon>
        <taxon>Nostocales</taxon>
        <taxon>Calotrichaceae</taxon>
        <taxon>Calothrix</taxon>
    </lineage>
</organism>
<dbReference type="EMBL" id="JACJQH010000004">
    <property type="protein sequence ID" value="MBD2194557.1"/>
    <property type="molecule type" value="Genomic_DNA"/>
</dbReference>
<comment type="caution">
    <text evidence="2">The sequence shown here is derived from an EMBL/GenBank/DDBJ whole genome shotgun (WGS) entry which is preliminary data.</text>
</comment>
<sequence>MDNWQFLIQRQGDRAWHTLESPKGEIIEGRYRVLARSNRPNIDVEVRVIHSSTQEVPPKRRIQKRSRRTNNEGLMAVIPYTYFKPGIWELQCSGDLMSDILGKSWQYNIYLRVLPQQTDVQVIPSDDSNDVSLDADDELTTISVVNLLAGNSVESTSVQNSSLSEPRPAITPQTSSQTKTPVEDLEEDVIIDQPVSPVWVRGATAEQILQNLIDLALPSGESLLDEDLLAEPQIQPALPPLSLNLEQETYVARWGEALTINGRVELQEKTDWEVEIPYLESLYSLEVRISLRSPVKSDILNEVRQSLPNELLPFNIESSINIPADCESKLILAEVSLYGALTNVGEVTLLASQPFTITADVSELLAITAAVTNIPDLEELEVAEVPERAAGIDLSLLNLVKAVPSDQSLTLENKFLPPEIKPRSRKKSLDSHRGLELPNMPPLPPIKPVDTAILAESLTAEATTTELATQPESLEKVETLAAINMEQLVIKNRRMSMLATTFPYLKPLMAATDEDEVVQSEVVDTSSLHSPKNSQMQHNALAGTENTTELSIDDQQSQVTSVTEVSVSRRSKLIDAYVAEVTNSPRPELIDDFVTPTATPPSSELIDESISPTETPPSSELINRDVPATATPPNAKLVIEGNPYSSPLITKWLENQGFTLPEPIHLQDQDEERDVVVSETITTQPERVSTQPEMSSIDTNTEEIPSDWLAIAQQDLESADNLAKAYSTPSLPVPPPPPPPRYQKIPLPKREEIVVDDIYVEEEPEVEIPENLPVEEEVPEVPLIAERSPLPRMAGPVVELLPTPKLYVPEGELIAGLSVKVRLELPQVSSEVILKLWIEDCQSRWLIDGPHLLKNLQTNSGGRLEVTTQLDIPFGCVEVRIEAIALNPETQQESHKVSLTRAVIPPNLPTLQLDELLGI</sequence>
<name>A0ABR8A713_9CYAN</name>
<gene>
    <name evidence="2" type="ORF">H6G24_03475</name>
</gene>
<keyword evidence="3" id="KW-1185">Reference proteome</keyword>
<feature type="compositionally biased region" description="Pro residues" evidence="1">
    <location>
        <begin position="731"/>
        <end position="741"/>
    </location>
</feature>
<evidence type="ECO:0000313" key="2">
    <source>
        <dbReference type="EMBL" id="MBD2194557.1"/>
    </source>
</evidence>
<feature type="region of interest" description="Disordered" evidence="1">
    <location>
        <begin position="726"/>
        <end position="745"/>
    </location>
</feature>
<evidence type="ECO:0000256" key="1">
    <source>
        <dbReference type="SAM" id="MobiDB-lite"/>
    </source>
</evidence>
<dbReference type="RefSeq" id="WP_190538688.1">
    <property type="nucleotide sequence ID" value="NZ_CAWPNO010000073.1"/>
</dbReference>
<evidence type="ECO:0000313" key="3">
    <source>
        <dbReference type="Proteomes" id="UP000658514"/>
    </source>
</evidence>
<accession>A0ABR8A713</accession>
<feature type="region of interest" description="Disordered" evidence="1">
    <location>
        <begin position="157"/>
        <end position="182"/>
    </location>
</feature>
<proteinExistence type="predicted"/>
<feature type="compositionally biased region" description="Low complexity" evidence="1">
    <location>
        <begin position="608"/>
        <end position="620"/>
    </location>
</feature>
<feature type="region of interest" description="Disordered" evidence="1">
    <location>
        <begin position="589"/>
        <end position="624"/>
    </location>
</feature>